<gene>
    <name evidence="15" type="ORF">DB88DRAFT_484549</name>
</gene>
<dbReference type="PANTHER" id="PTHR43267">
    <property type="entry name" value="TRNA THREONYLCARBAMOYLADENOSINE DEHYDRATASE"/>
    <property type="match status" value="1"/>
</dbReference>
<dbReference type="CDD" id="cd00755">
    <property type="entry name" value="YgdL_like"/>
    <property type="match status" value="1"/>
</dbReference>
<dbReference type="Proteomes" id="UP001182556">
    <property type="component" value="Unassembled WGS sequence"/>
</dbReference>
<dbReference type="InterPro" id="IPR000594">
    <property type="entry name" value="ThiF_NAD_FAD-bd"/>
</dbReference>
<dbReference type="Pfam" id="PF00899">
    <property type="entry name" value="ThiF"/>
    <property type="match status" value="1"/>
</dbReference>
<dbReference type="GO" id="GO:0005524">
    <property type="term" value="F:ATP binding"/>
    <property type="evidence" value="ECO:0007669"/>
    <property type="project" value="UniProtKB-KW"/>
</dbReference>
<accession>A0AAD9L7S8</accession>
<organism evidence="15 16">
    <name type="scientific">Papiliotrema laurentii</name>
    <name type="common">Cryptococcus laurentii</name>
    <dbReference type="NCBI Taxonomy" id="5418"/>
    <lineage>
        <taxon>Eukaryota</taxon>
        <taxon>Fungi</taxon>
        <taxon>Dikarya</taxon>
        <taxon>Basidiomycota</taxon>
        <taxon>Agaricomycotina</taxon>
        <taxon>Tremellomycetes</taxon>
        <taxon>Tremellales</taxon>
        <taxon>Rhynchogastremaceae</taxon>
        <taxon>Papiliotrema</taxon>
    </lineage>
</organism>
<evidence type="ECO:0000256" key="3">
    <source>
        <dbReference type="ARBA" id="ARBA00009919"/>
    </source>
</evidence>
<dbReference type="SUPFAM" id="SSF69572">
    <property type="entry name" value="Activating enzymes of the ubiquitin-like proteins"/>
    <property type="match status" value="1"/>
</dbReference>
<sequence length="485" mass="53939">MPLSMTNHLSGGQTLALTALASAIATTSVILSFQALRREHRTEKLKRQVGEDVEEWEKSRQGSGVASPEERAELYARGISTPGGSKPAREWAQGEFDEGLIREQLTRNYNFFGEEPMAKVRNGYVVVVGCGGVGSWCALMLLRSGVGKLLLIDFDLTTLSSLNRHCCATLEDVGTPKVVAMQKFLKKIAPWAQIDIHVGLWRKGEGDRLLEGADWVVDAIDNIDTKVDLLAHCAKNKIKVFSSMGSGAKKDPTRIQIADISETYEDPLARSVRRRLRMNGVQGGIPVVYSTEVPGEVKLLPLAEEEFKRGAVKELQAFDDFRVRILPVLGPLPAIFGLNIATSIILDLAGKPLTDCLAIKNRKKTYASIRANLSEREARWKGLEVQETIGVTLEDVGFVYDDLNYGKSSFPPHVVLPKPQACRWRVEEELTPDNMVILSPPDAKKHEQECLKGKKSVEEVWGKDIVEVVRRRQEEARKILAYRMP</sequence>
<evidence type="ECO:0000256" key="7">
    <source>
        <dbReference type="ARBA" id="ARBA00022787"/>
    </source>
</evidence>
<feature type="transmembrane region" description="Helical" evidence="13">
    <location>
        <begin position="15"/>
        <end position="36"/>
    </location>
</feature>
<dbReference type="GO" id="GO:0061504">
    <property type="term" value="P:cyclic threonylcarbamoyladenosine biosynthetic process"/>
    <property type="evidence" value="ECO:0007669"/>
    <property type="project" value="TreeGrafter"/>
</dbReference>
<feature type="transmembrane region" description="Helical" evidence="13">
    <location>
        <begin position="123"/>
        <end position="142"/>
    </location>
</feature>
<evidence type="ECO:0000313" key="16">
    <source>
        <dbReference type="Proteomes" id="UP001182556"/>
    </source>
</evidence>
<dbReference type="GO" id="GO:0008641">
    <property type="term" value="F:ubiquitin-like modifier activating enzyme activity"/>
    <property type="evidence" value="ECO:0007669"/>
    <property type="project" value="InterPro"/>
</dbReference>
<dbReference type="Gene3D" id="3.40.50.720">
    <property type="entry name" value="NAD(P)-binding Rossmann-like Domain"/>
    <property type="match status" value="1"/>
</dbReference>
<dbReference type="GO" id="GO:0061503">
    <property type="term" value="F:tRNA threonylcarbamoyladenosine dehydratase"/>
    <property type="evidence" value="ECO:0007669"/>
    <property type="project" value="TreeGrafter"/>
</dbReference>
<keyword evidence="4" id="KW-0436">Ligase</keyword>
<evidence type="ECO:0000256" key="9">
    <source>
        <dbReference type="ARBA" id="ARBA00022989"/>
    </source>
</evidence>
<comment type="function">
    <text evidence="12">Catalyzes the ATP-dependent dehydration of threonylcarbamoyladenosine at position 37 (t(6)A37) to form cyclic t(6)A37 (ct(6)A37) in tRNAs that read codons beginning with adenine.</text>
</comment>
<dbReference type="GO" id="GO:0005741">
    <property type="term" value="C:mitochondrial outer membrane"/>
    <property type="evidence" value="ECO:0007669"/>
    <property type="project" value="UniProtKB-SubCell"/>
</dbReference>
<dbReference type="PANTHER" id="PTHR43267:SF2">
    <property type="entry name" value="TRNA THREONYLCARBAMOYLADENOSINE DEHYDRATASE 1-RELATED"/>
    <property type="match status" value="1"/>
</dbReference>
<evidence type="ECO:0000256" key="2">
    <source>
        <dbReference type="ARBA" id="ARBA00004294"/>
    </source>
</evidence>
<keyword evidence="16" id="KW-1185">Reference proteome</keyword>
<keyword evidence="11 13" id="KW-0472">Membrane</keyword>
<reference evidence="15" key="1">
    <citation type="submission" date="2023-02" db="EMBL/GenBank/DDBJ databases">
        <title>Identification and recombinant expression of a fungal hydrolase from Papiliotrema laurentii that hydrolyzes apple cutin and clears colloidal polyester polyurethane.</title>
        <authorList>
            <consortium name="DOE Joint Genome Institute"/>
            <person name="Roman V.A."/>
            <person name="Bojanowski C."/>
            <person name="Crable B.R."/>
            <person name="Wagner D.N."/>
            <person name="Hung C.S."/>
            <person name="Nadeau L.J."/>
            <person name="Schratz L."/>
            <person name="Haridas S."/>
            <person name="Pangilinan J."/>
            <person name="Lipzen A."/>
            <person name="Na H."/>
            <person name="Yan M."/>
            <person name="Ng V."/>
            <person name="Grigoriev I.V."/>
            <person name="Spatafora J.W."/>
            <person name="Barlow D."/>
            <person name="Biffinger J."/>
            <person name="Kelley-Loughnane N."/>
            <person name="Varaljay V.A."/>
            <person name="Crookes-Goodson W.J."/>
        </authorList>
    </citation>
    <scope>NUCLEOTIDE SEQUENCE</scope>
    <source>
        <strain evidence="15">5307AH</strain>
    </source>
</reference>
<keyword evidence="9 13" id="KW-1133">Transmembrane helix</keyword>
<dbReference type="EMBL" id="JAODAN010000003">
    <property type="protein sequence ID" value="KAK1925629.1"/>
    <property type="molecule type" value="Genomic_DNA"/>
</dbReference>
<evidence type="ECO:0000256" key="12">
    <source>
        <dbReference type="ARBA" id="ARBA00060084"/>
    </source>
</evidence>
<comment type="caution">
    <text evidence="15">The sequence shown here is derived from an EMBL/GenBank/DDBJ whole genome shotgun (WGS) entry which is preliminary data.</text>
</comment>
<evidence type="ECO:0000256" key="4">
    <source>
        <dbReference type="ARBA" id="ARBA00022598"/>
    </source>
</evidence>
<dbReference type="AlphaFoldDB" id="A0AAD9L7S8"/>
<dbReference type="InterPro" id="IPR035985">
    <property type="entry name" value="Ubiquitin-activating_enz"/>
</dbReference>
<keyword evidence="6" id="KW-0547">Nucleotide-binding</keyword>
<dbReference type="FunFam" id="3.40.50.720:FF:000125">
    <property type="entry name" value="tRNA threonylcarbamoyladenosine dehydratase 2-like"/>
    <property type="match status" value="1"/>
</dbReference>
<evidence type="ECO:0000256" key="11">
    <source>
        <dbReference type="ARBA" id="ARBA00023136"/>
    </source>
</evidence>
<dbReference type="InterPro" id="IPR045886">
    <property type="entry name" value="ThiF/MoeB/HesA"/>
</dbReference>
<evidence type="ECO:0000256" key="5">
    <source>
        <dbReference type="ARBA" id="ARBA00022692"/>
    </source>
</evidence>
<evidence type="ECO:0000256" key="6">
    <source>
        <dbReference type="ARBA" id="ARBA00022741"/>
    </source>
</evidence>
<evidence type="ECO:0000313" key="15">
    <source>
        <dbReference type="EMBL" id="KAK1925629.1"/>
    </source>
</evidence>
<keyword evidence="10" id="KW-0496">Mitochondrion</keyword>
<keyword evidence="7" id="KW-1000">Mitochondrion outer membrane</keyword>
<comment type="subcellular location">
    <subcellularLocation>
        <location evidence="1">Mitochondrion membrane</location>
        <topology evidence="1">Multi-pass membrane protein</topology>
    </subcellularLocation>
    <subcellularLocation>
        <location evidence="2">Mitochondrion outer membrane</location>
    </subcellularLocation>
</comment>
<evidence type="ECO:0000259" key="14">
    <source>
        <dbReference type="Pfam" id="PF00899"/>
    </source>
</evidence>
<feature type="domain" description="THIF-type NAD/FAD binding fold" evidence="14">
    <location>
        <begin position="106"/>
        <end position="377"/>
    </location>
</feature>
<proteinExistence type="inferred from homology"/>
<evidence type="ECO:0000256" key="8">
    <source>
        <dbReference type="ARBA" id="ARBA00022840"/>
    </source>
</evidence>
<evidence type="ECO:0000256" key="1">
    <source>
        <dbReference type="ARBA" id="ARBA00004225"/>
    </source>
</evidence>
<keyword evidence="8" id="KW-0067">ATP-binding</keyword>
<comment type="similarity">
    <text evidence="3">Belongs to the HesA/MoeB/ThiF family.</text>
</comment>
<evidence type="ECO:0000256" key="10">
    <source>
        <dbReference type="ARBA" id="ARBA00023128"/>
    </source>
</evidence>
<protein>
    <submittedName>
        <fullName evidence="15">Mitochondrion protein</fullName>
    </submittedName>
</protein>
<keyword evidence="5 13" id="KW-0812">Transmembrane</keyword>
<name>A0AAD9L7S8_PAPLA</name>
<evidence type="ECO:0000256" key="13">
    <source>
        <dbReference type="SAM" id="Phobius"/>
    </source>
</evidence>